<accession>A0A2P2PR02</accession>
<dbReference type="AlphaFoldDB" id="A0A2P2PR02"/>
<sequence>MNLLLSSNRHMMNNRILLDEITTKLGEAKSCRLGGLLQKWLLVQIFCQGICSNSFIHYFFPFWLKFFYEC</sequence>
<organism evidence="1">
    <name type="scientific">Rhizophora mucronata</name>
    <name type="common">Asiatic mangrove</name>
    <dbReference type="NCBI Taxonomy" id="61149"/>
    <lineage>
        <taxon>Eukaryota</taxon>
        <taxon>Viridiplantae</taxon>
        <taxon>Streptophyta</taxon>
        <taxon>Embryophyta</taxon>
        <taxon>Tracheophyta</taxon>
        <taxon>Spermatophyta</taxon>
        <taxon>Magnoliopsida</taxon>
        <taxon>eudicotyledons</taxon>
        <taxon>Gunneridae</taxon>
        <taxon>Pentapetalae</taxon>
        <taxon>rosids</taxon>
        <taxon>fabids</taxon>
        <taxon>Malpighiales</taxon>
        <taxon>Rhizophoraceae</taxon>
        <taxon>Rhizophora</taxon>
    </lineage>
</organism>
<dbReference type="EMBL" id="GGEC01076668">
    <property type="protein sequence ID" value="MBX57152.1"/>
    <property type="molecule type" value="Transcribed_RNA"/>
</dbReference>
<proteinExistence type="predicted"/>
<evidence type="ECO:0000313" key="1">
    <source>
        <dbReference type="EMBL" id="MBX57152.1"/>
    </source>
</evidence>
<protein>
    <submittedName>
        <fullName evidence="1">Uncharacterized protein</fullName>
    </submittedName>
</protein>
<reference evidence="1" key="1">
    <citation type="submission" date="2018-02" db="EMBL/GenBank/DDBJ databases">
        <title>Rhizophora mucronata_Transcriptome.</title>
        <authorList>
            <person name="Meera S.P."/>
            <person name="Sreeshan A."/>
            <person name="Augustine A."/>
        </authorList>
    </citation>
    <scope>NUCLEOTIDE SEQUENCE</scope>
    <source>
        <tissue evidence="1">Leaf</tissue>
    </source>
</reference>
<name>A0A2P2PR02_RHIMU</name>